<dbReference type="AlphaFoldDB" id="A0A059NUY8"/>
<protein>
    <submittedName>
        <fullName evidence="1">Uncharacterized protein</fullName>
    </submittedName>
</protein>
<proteinExistence type="predicted"/>
<name>A0A059NUY8_9BACI</name>
<dbReference type="EMBL" id="CCDI010000001">
    <property type="protein sequence ID" value="CDQ22624.1"/>
    <property type="molecule type" value="Genomic_DNA"/>
</dbReference>
<accession>A0A059NUY8</accession>
<keyword evidence="2" id="KW-1185">Reference proteome</keyword>
<dbReference type="Proteomes" id="UP000028868">
    <property type="component" value="Unassembled WGS sequence"/>
</dbReference>
<dbReference type="RefSeq" id="WP_035505992.1">
    <property type="nucleotide sequence ID" value="NZ_CCDI010000001.1"/>
</dbReference>
<comment type="caution">
    <text evidence="1">The sequence shown here is derived from an EMBL/GenBank/DDBJ whole genome shotgun (WGS) entry which is preliminary data.</text>
</comment>
<organism evidence="1 2">
    <name type="scientific">Halobacillus karajensis</name>
    <dbReference type="NCBI Taxonomy" id="195088"/>
    <lineage>
        <taxon>Bacteria</taxon>
        <taxon>Bacillati</taxon>
        <taxon>Bacillota</taxon>
        <taxon>Bacilli</taxon>
        <taxon>Bacillales</taxon>
        <taxon>Bacillaceae</taxon>
        <taxon>Halobacillus</taxon>
    </lineage>
</organism>
<gene>
    <name evidence="1" type="ORF">BN983_00837</name>
</gene>
<evidence type="ECO:0000313" key="1">
    <source>
        <dbReference type="EMBL" id="CDQ22624.1"/>
    </source>
</evidence>
<reference evidence="2" key="1">
    <citation type="submission" date="2014-03" db="EMBL/GenBank/DDBJ databases">
        <authorList>
            <person name="Urmite Genomes U."/>
        </authorList>
    </citation>
    <scope>NUCLEOTIDE SEQUENCE [LARGE SCALE GENOMIC DNA]</scope>
    <source>
        <strain evidence="2">HD-03</strain>
    </source>
</reference>
<sequence length="97" mass="10907">MDKKVNRIVKLAKLWKGNQSVGEQVSSHLQANKMIAKLTGETDEDVLDKIFFALVFGDEYFTIKEEKDITPAKNALSKMGFNTSLKNCNDGFELHIA</sequence>
<reference evidence="1 2" key="2">
    <citation type="submission" date="2014-05" db="EMBL/GenBank/DDBJ databases">
        <title>Draft genome sequence of Halobacillus karajensis HK-03.</title>
        <authorList>
            <person name="Khelaifia S."/>
            <person name="Croce O."/>
            <person name="Lagier J.C."/>
            <person name="Raoult D."/>
        </authorList>
    </citation>
    <scope>NUCLEOTIDE SEQUENCE [LARGE SCALE GENOMIC DNA]</scope>
    <source>
        <strain evidence="1 2">HD-03</strain>
    </source>
</reference>
<evidence type="ECO:0000313" key="2">
    <source>
        <dbReference type="Proteomes" id="UP000028868"/>
    </source>
</evidence>